<evidence type="ECO:0000313" key="3">
    <source>
        <dbReference type="Proteomes" id="UP000245942"/>
    </source>
</evidence>
<evidence type="ECO:0000313" key="2">
    <source>
        <dbReference type="EMBL" id="PWN18881.1"/>
    </source>
</evidence>
<feature type="region of interest" description="Disordered" evidence="1">
    <location>
        <begin position="342"/>
        <end position="389"/>
    </location>
</feature>
<proteinExistence type="predicted"/>
<name>A0A316U323_9BASI</name>
<protein>
    <submittedName>
        <fullName evidence="2">Uncharacterized protein</fullName>
    </submittedName>
</protein>
<reference evidence="2 3" key="1">
    <citation type="journal article" date="2018" name="Mol. Biol. Evol.">
        <title>Broad Genomic Sampling Reveals a Smut Pathogenic Ancestry of the Fungal Clade Ustilaginomycotina.</title>
        <authorList>
            <person name="Kijpornyongpan T."/>
            <person name="Mondo S.J."/>
            <person name="Barry K."/>
            <person name="Sandor L."/>
            <person name="Lee J."/>
            <person name="Lipzen A."/>
            <person name="Pangilinan J."/>
            <person name="LaButti K."/>
            <person name="Hainaut M."/>
            <person name="Henrissat B."/>
            <person name="Grigoriev I.V."/>
            <person name="Spatafora J.W."/>
            <person name="Aime M.C."/>
        </authorList>
    </citation>
    <scope>NUCLEOTIDE SEQUENCE [LARGE SCALE GENOMIC DNA]</scope>
    <source>
        <strain evidence="2 3">MCA 4718</strain>
    </source>
</reference>
<sequence length="693" mass="78174">MMYYDPSRSAKLPALSALIPSPASSSSSPGPTSQRPLKRQHLEVSTDSGSLSTDTHNSSGSSTSVHWLQDTLQYHLDYLGLLKDRVSGWTTLRDWLLSRTLDSDDDQKFQLGTLAPVSYFGELFEFDQLHTGPWVSSPSASGSSRPTGLSKRDKGGFRGFQMLVVKPERSESKRVPPIEGVHHYATQSLQASFHLVLLSLPRMWHKIQLEGGFATVSLLAYDEVYSHYEYLGPLYSSPTPADPKDDHTMALLTLALSHNAPGKNSMLWTKKEGKDAQQDKRYPVPLVLKRKTGKESVERTFRLLVALHAPHDGSVLLDANAHHCITLTNSFRWSGWNRRKGQEEAKTGEDLSKPVGGSVEEVSVAKTEPTQVNGPEASKEESTRKGSSAQAWNMDDLAAILSSMKEEELQRLVERRRLDNESRYMLYGVRSPLQPSEMPNAVPLSYFRPGTDAPQLVHEQWHARIRSVARFIGRLHANPLVWLDEASSRLQNSNMSGCFHRFNDVVASGYQETLGWLDDLMSRGLIPPGPAIGPTKVRMEQARAVMGLAEFRSRRVFSLRDISPDSIIVDKDDADGIHFLSSEPLEECIHKEDRMVLLARLAHTARIPPALVHTLLLQPYRSTFDPANPEVPEEEVRRFDWILHTMFLDFHFFFIFYRNADAVKRFREALLQQDAMLQAKYGEYWSRGIVSQW</sequence>
<evidence type="ECO:0000256" key="1">
    <source>
        <dbReference type="SAM" id="MobiDB-lite"/>
    </source>
</evidence>
<keyword evidence="3" id="KW-1185">Reference proteome</keyword>
<feature type="compositionally biased region" description="Basic and acidic residues" evidence="1">
    <location>
        <begin position="342"/>
        <end position="352"/>
    </location>
</feature>
<organism evidence="2 3">
    <name type="scientific">Pseudomicrostroma glucosiphilum</name>
    <dbReference type="NCBI Taxonomy" id="1684307"/>
    <lineage>
        <taxon>Eukaryota</taxon>
        <taxon>Fungi</taxon>
        <taxon>Dikarya</taxon>
        <taxon>Basidiomycota</taxon>
        <taxon>Ustilaginomycotina</taxon>
        <taxon>Exobasidiomycetes</taxon>
        <taxon>Microstromatales</taxon>
        <taxon>Microstromatales incertae sedis</taxon>
        <taxon>Pseudomicrostroma</taxon>
    </lineage>
</organism>
<feature type="region of interest" description="Disordered" evidence="1">
    <location>
        <begin position="15"/>
        <end position="62"/>
    </location>
</feature>
<dbReference type="GeneID" id="37017078"/>
<feature type="compositionally biased region" description="Low complexity" evidence="1">
    <location>
        <begin position="15"/>
        <end position="29"/>
    </location>
</feature>
<dbReference type="RefSeq" id="XP_025346041.1">
    <property type="nucleotide sequence ID" value="XM_025495344.1"/>
</dbReference>
<feature type="compositionally biased region" description="Polar residues" evidence="1">
    <location>
        <begin position="43"/>
        <end position="62"/>
    </location>
</feature>
<accession>A0A316U323</accession>
<feature type="region of interest" description="Disordered" evidence="1">
    <location>
        <begin position="135"/>
        <end position="154"/>
    </location>
</feature>
<dbReference type="EMBL" id="KZ819333">
    <property type="protein sequence ID" value="PWN18881.1"/>
    <property type="molecule type" value="Genomic_DNA"/>
</dbReference>
<dbReference type="Proteomes" id="UP000245942">
    <property type="component" value="Unassembled WGS sequence"/>
</dbReference>
<gene>
    <name evidence="2" type="ORF">BCV69DRAFT_52240</name>
</gene>
<dbReference type="AlphaFoldDB" id="A0A316U323"/>